<protein>
    <submittedName>
        <fullName evidence="8">Porin family protein</fullName>
    </submittedName>
</protein>
<dbReference type="InterPro" id="IPR011250">
    <property type="entry name" value="OMP/PagP_B-barrel"/>
</dbReference>
<keyword evidence="4" id="KW-0998">Cell outer membrane</keyword>
<evidence type="ECO:0000256" key="4">
    <source>
        <dbReference type="ARBA" id="ARBA00023237"/>
    </source>
</evidence>
<evidence type="ECO:0000259" key="7">
    <source>
        <dbReference type="Pfam" id="PF13505"/>
    </source>
</evidence>
<sequence length="234" mass="24422">MTALRLGIATAATALMTASAFAADLYIPIEQPFIPDVSAPLGWSGAYVGAHVGYGWGEARIPFGPFDIYNELDGWLAGAQAGYNFNLDGVVIGVEGDFSWADLEGAIGSEPGEGFLTNSVDWLATLRGRVGLPVDALLVYGTAGIAFANGATTTAVFELEEGEPTTQSVTNTHVGWVVGAGIEAMVTESISLKAEYLYHEFGTETYVSDVGPVGGGLDVGFNVSTAKIGLNFHF</sequence>
<dbReference type="AlphaFoldDB" id="A0A433XF65"/>
<comment type="caution">
    <text evidence="8">The sequence shown here is derived from an EMBL/GenBank/DDBJ whole genome shotgun (WGS) entry which is preliminary data.</text>
</comment>
<keyword evidence="3" id="KW-0472">Membrane</keyword>
<dbReference type="RefSeq" id="WP_127187653.1">
    <property type="nucleotide sequence ID" value="NZ_RZNJ01000002.1"/>
</dbReference>
<dbReference type="PANTHER" id="PTHR34001:SF3">
    <property type="entry name" value="BLL7405 PROTEIN"/>
    <property type="match status" value="1"/>
</dbReference>
<dbReference type="EMBL" id="RZNJ01000002">
    <property type="protein sequence ID" value="RUT32696.1"/>
    <property type="molecule type" value="Genomic_DNA"/>
</dbReference>
<dbReference type="OrthoDB" id="9815357at2"/>
<dbReference type="InterPro" id="IPR027385">
    <property type="entry name" value="Beta-barrel_OMP"/>
</dbReference>
<dbReference type="PANTHER" id="PTHR34001">
    <property type="entry name" value="BLL7405 PROTEIN"/>
    <property type="match status" value="1"/>
</dbReference>
<name>A0A433XF65_9HYPH</name>
<organism evidence="8 9">
    <name type="scientific">Arsenicitalea aurantiaca</name>
    <dbReference type="NCBI Taxonomy" id="1783274"/>
    <lineage>
        <taxon>Bacteria</taxon>
        <taxon>Pseudomonadati</taxon>
        <taxon>Pseudomonadota</taxon>
        <taxon>Alphaproteobacteria</taxon>
        <taxon>Hyphomicrobiales</taxon>
        <taxon>Devosiaceae</taxon>
        <taxon>Arsenicitalea</taxon>
    </lineage>
</organism>
<feature type="domain" description="Outer membrane protein beta-barrel" evidence="7">
    <location>
        <begin position="10"/>
        <end position="234"/>
    </location>
</feature>
<evidence type="ECO:0000256" key="1">
    <source>
        <dbReference type="ARBA" id="ARBA00004442"/>
    </source>
</evidence>
<feature type="chain" id="PRO_5018989838" evidence="6">
    <location>
        <begin position="23"/>
        <end position="234"/>
    </location>
</feature>
<keyword evidence="2 6" id="KW-0732">Signal</keyword>
<reference evidence="8 9" key="1">
    <citation type="journal article" date="2016" name="Int. J. Syst. Evol. Microbiol.">
        <title>Arsenicitalea aurantiaca gen. nov., sp. nov., a new member of the family Hyphomicrobiaceae, isolated from high-arsenic sediment.</title>
        <authorList>
            <person name="Mu Y."/>
            <person name="Zhou L."/>
            <person name="Zeng X.C."/>
            <person name="Liu L."/>
            <person name="Pan Y."/>
            <person name="Chen X."/>
            <person name="Wang J."/>
            <person name="Li S."/>
            <person name="Li W.J."/>
            <person name="Wang Y."/>
        </authorList>
    </citation>
    <scope>NUCLEOTIDE SEQUENCE [LARGE SCALE GENOMIC DNA]</scope>
    <source>
        <strain evidence="8 9">42-50</strain>
    </source>
</reference>
<dbReference type="Pfam" id="PF13505">
    <property type="entry name" value="OMP_b-brl"/>
    <property type="match status" value="1"/>
</dbReference>
<dbReference type="InterPro" id="IPR051692">
    <property type="entry name" value="OMP-like"/>
</dbReference>
<comment type="similarity">
    <text evidence="5">Belongs to the Omp25/RopB family.</text>
</comment>
<dbReference type="SUPFAM" id="SSF56925">
    <property type="entry name" value="OMPA-like"/>
    <property type="match status" value="1"/>
</dbReference>
<evidence type="ECO:0000256" key="3">
    <source>
        <dbReference type="ARBA" id="ARBA00023136"/>
    </source>
</evidence>
<comment type="subcellular location">
    <subcellularLocation>
        <location evidence="1">Cell outer membrane</location>
    </subcellularLocation>
</comment>
<dbReference type="GO" id="GO:0009279">
    <property type="term" value="C:cell outer membrane"/>
    <property type="evidence" value="ECO:0007669"/>
    <property type="project" value="UniProtKB-SubCell"/>
</dbReference>
<keyword evidence="9" id="KW-1185">Reference proteome</keyword>
<evidence type="ECO:0000256" key="2">
    <source>
        <dbReference type="ARBA" id="ARBA00022729"/>
    </source>
</evidence>
<accession>A0A433XF65</accession>
<dbReference type="Gene3D" id="2.40.160.20">
    <property type="match status" value="1"/>
</dbReference>
<evidence type="ECO:0000256" key="5">
    <source>
        <dbReference type="ARBA" id="ARBA00038306"/>
    </source>
</evidence>
<proteinExistence type="inferred from homology"/>
<evidence type="ECO:0000313" key="9">
    <source>
        <dbReference type="Proteomes" id="UP000281547"/>
    </source>
</evidence>
<feature type="signal peptide" evidence="6">
    <location>
        <begin position="1"/>
        <end position="22"/>
    </location>
</feature>
<gene>
    <name evidence="8" type="ORF">EMQ25_06005</name>
</gene>
<evidence type="ECO:0000313" key="8">
    <source>
        <dbReference type="EMBL" id="RUT32696.1"/>
    </source>
</evidence>
<dbReference type="Proteomes" id="UP000281547">
    <property type="component" value="Unassembled WGS sequence"/>
</dbReference>
<evidence type="ECO:0000256" key="6">
    <source>
        <dbReference type="SAM" id="SignalP"/>
    </source>
</evidence>